<protein>
    <submittedName>
        <fullName evidence="1">Uncharacterized protein</fullName>
    </submittedName>
</protein>
<sequence length="96" mass="10931">MYMNDLQQDPLKQPQKIMIKLYNVSPNDYLIPSRLKQSQAIQECSILIRVAAAWVTPVPVSEGSGSHYRVTMWITAPSSGESLDHKSQTMRLLRRS</sequence>
<dbReference type="AlphaFoldDB" id="A0AAV4SI69"/>
<dbReference type="Proteomes" id="UP001054945">
    <property type="component" value="Unassembled WGS sequence"/>
</dbReference>
<dbReference type="EMBL" id="BPLR01009475">
    <property type="protein sequence ID" value="GIY32217.1"/>
    <property type="molecule type" value="Genomic_DNA"/>
</dbReference>
<accession>A0AAV4SI69</accession>
<reference evidence="1 2" key="1">
    <citation type="submission" date="2021-06" db="EMBL/GenBank/DDBJ databases">
        <title>Caerostris extrusa draft genome.</title>
        <authorList>
            <person name="Kono N."/>
            <person name="Arakawa K."/>
        </authorList>
    </citation>
    <scope>NUCLEOTIDE SEQUENCE [LARGE SCALE GENOMIC DNA]</scope>
</reference>
<comment type="caution">
    <text evidence="1">The sequence shown here is derived from an EMBL/GenBank/DDBJ whole genome shotgun (WGS) entry which is preliminary data.</text>
</comment>
<evidence type="ECO:0000313" key="2">
    <source>
        <dbReference type="Proteomes" id="UP001054945"/>
    </source>
</evidence>
<name>A0AAV4SI69_CAEEX</name>
<evidence type="ECO:0000313" key="1">
    <source>
        <dbReference type="EMBL" id="GIY32217.1"/>
    </source>
</evidence>
<keyword evidence="2" id="KW-1185">Reference proteome</keyword>
<gene>
    <name evidence="1" type="ORF">CEXT_235441</name>
</gene>
<organism evidence="1 2">
    <name type="scientific">Caerostris extrusa</name>
    <name type="common">Bark spider</name>
    <name type="synonym">Caerostris bankana</name>
    <dbReference type="NCBI Taxonomy" id="172846"/>
    <lineage>
        <taxon>Eukaryota</taxon>
        <taxon>Metazoa</taxon>
        <taxon>Ecdysozoa</taxon>
        <taxon>Arthropoda</taxon>
        <taxon>Chelicerata</taxon>
        <taxon>Arachnida</taxon>
        <taxon>Araneae</taxon>
        <taxon>Araneomorphae</taxon>
        <taxon>Entelegynae</taxon>
        <taxon>Araneoidea</taxon>
        <taxon>Araneidae</taxon>
        <taxon>Caerostris</taxon>
    </lineage>
</organism>
<proteinExistence type="predicted"/>